<dbReference type="AlphaFoldDB" id="A0A7C8IRS7"/>
<feature type="transmembrane region" description="Helical" evidence="5">
    <location>
        <begin position="76"/>
        <end position="104"/>
    </location>
</feature>
<evidence type="ECO:0000313" key="7">
    <source>
        <dbReference type="EMBL" id="KAF2878447.1"/>
    </source>
</evidence>
<dbReference type="PANTHER" id="PTHR37451:SF1">
    <property type="entry name" value="MARVEL DOMAIN-CONTAINING PROTEIN"/>
    <property type="match status" value="1"/>
</dbReference>
<evidence type="ECO:0000256" key="1">
    <source>
        <dbReference type="ARBA" id="ARBA00004141"/>
    </source>
</evidence>
<evidence type="ECO:0000256" key="3">
    <source>
        <dbReference type="ARBA" id="ARBA00022989"/>
    </source>
</evidence>
<organism evidence="7 8">
    <name type="scientific">Massariosphaeria phaeospora</name>
    <dbReference type="NCBI Taxonomy" id="100035"/>
    <lineage>
        <taxon>Eukaryota</taxon>
        <taxon>Fungi</taxon>
        <taxon>Dikarya</taxon>
        <taxon>Ascomycota</taxon>
        <taxon>Pezizomycotina</taxon>
        <taxon>Dothideomycetes</taxon>
        <taxon>Pleosporomycetidae</taxon>
        <taxon>Pleosporales</taxon>
        <taxon>Pleosporales incertae sedis</taxon>
        <taxon>Massariosphaeria</taxon>
    </lineage>
</organism>
<keyword evidence="8" id="KW-1185">Reference proteome</keyword>
<comment type="caution">
    <text evidence="7">The sequence shown here is derived from an EMBL/GenBank/DDBJ whole genome shotgun (WGS) entry which is preliminary data.</text>
</comment>
<dbReference type="EMBL" id="JAADJZ010000001">
    <property type="protein sequence ID" value="KAF2878447.1"/>
    <property type="molecule type" value="Genomic_DNA"/>
</dbReference>
<comment type="subcellular location">
    <subcellularLocation>
        <location evidence="1">Membrane</location>
        <topology evidence="1">Multi-pass membrane protein</topology>
    </subcellularLocation>
</comment>
<keyword evidence="4 5" id="KW-0472">Membrane</keyword>
<protein>
    <recommendedName>
        <fullName evidence="6">MARVEL domain-containing protein</fullName>
    </recommendedName>
</protein>
<keyword evidence="3 5" id="KW-1133">Transmembrane helix</keyword>
<feature type="transmembrane region" description="Helical" evidence="5">
    <location>
        <begin position="124"/>
        <end position="146"/>
    </location>
</feature>
<reference evidence="7 8" key="1">
    <citation type="submission" date="2020-01" db="EMBL/GenBank/DDBJ databases">
        <authorList>
            <consortium name="DOE Joint Genome Institute"/>
            <person name="Haridas S."/>
            <person name="Albert R."/>
            <person name="Binder M."/>
            <person name="Bloem J."/>
            <person name="Labutti K."/>
            <person name="Salamov A."/>
            <person name="Andreopoulos B."/>
            <person name="Baker S.E."/>
            <person name="Barry K."/>
            <person name="Bills G."/>
            <person name="Bluhm B.H."/>
            <person name="Cannon C."/>
            <person name="Castanera R."/>
            <person name="Culley D.E."/>
            <person name="Daum C."/>
            <person name="Ezra D."/>
            <person name="Gonzalez J.B."/>
            <person name="Henrissat B."/>
            <person name="Kuo A."/>
            <person name="Liang C."/>
            <person name="Lipzen A."/>
            <person name="Lutzoni F."/>
            <person name="Magnuson J."/>
            <person name="Mondo S."/>
            <person name="Nolan M."/>
            <person name="Ohm R."/>
            <person name="Pangilinan J."/>
            <person name="Park H.-J.H."/>
            <person name="Ramirez L."/>
            <person name="Alfaro M."/>
            <person name="Sun H."/>
            <person name="Tritt A."/>
            <person name="Yoshinaga Y."/>
            <person name="Zwiers L.-H.L."/>
            <person name="Turgeon B.G."/>
            <person name="Goodwin S.B."/>
            <person name="Spatafora J.W."/>
            <person name="Crous P.W."/>
            <person name="Grigoriev I.V."/>
        </authorList>
    </citation>
    <scope>NUCLEOTIDE SEQUENCE [LARGE SCALE GENOMIC DNA]</scope>
    <source>
        <strain evidence="7 8">CBS 611.86</strain>
    </source>
</reference>
<dbReference type="GO" id="GO:0016020">
    <property type="term" value="C:membrane"/>
    <property type="evidence" value="ECO:0007669"/>
    <property type="project" value="UniProtKB-SubCell"/>
</dbReference>
<evidence type="ECO:0000256" key="2">
    <source>
        <dbReference type="ARBA" id="ARBA00022692"/>
    </source>
</evidence>
<evidence type="ECO:0000259" key="6">
    <source>
        <dbReference type="Pfam" id="PF01284"/>
    </source>
</evidence>
<accession>A0A7C8IRS7</accession>
<feature type="domain" description="MARVEL" evidence="6">
    <location>
        <begin position="7"/>
        <end position="134"/>
    </location>
</feature>
<dbReference type="OrthoDB" id="2117453at2759"/>
<name>A0A7C8IRS7_9PLEO</name>
<sequence>MAVNWVLAVRGVQVVLSVVVLGLMGYVVSSWWTAHWRQSSPTEINFMVATPVWSILALPVLAIVPWKIPRTTETMVAKIAFLVLEWITMLFWMGGFIALALFLNDRICFGTVCNIAKAATVISAIQWAAWAATASWGMFFFFRVAMKGGVRKLDRKVEMHQGV</sequence>
<keyword evidence="2 5" id="KW-0812">Transmembrane</keyword>
<gene>
    <name evidence="7" type="ORF">BDV95DRAFT_479273</name>
</gene>
<dbReference type="Pfam" id="PF01284">
    <property type="entry name" value="MARVEL"/>
    <property type="match status" value="1"/>
</dbReference>
<dbReference type="PANTHER" id="PTHR37451">
    <property type="entry name" value="MARVEL DOMAIN"/>
    <property type="match status" value="1"/>
</dbReference>
<dbReference type="InterPro" id="IPR008253">
    <property type="entry name" value="Marvel"/>
</dbReference>
<evidence type="ECO:0000313" key="8">
    <source>
        <dbReference type="Proteomes" id="UP000481861"/>
    </source>
</evidence>
<feature type="transmembrane region" description="Helical" evidence="5">
    <location>
        <begin position="12"/>
        <end position="32"/>
    </location>
</feature>
<feature type="transmembrane region" description="Helical" evidence="5">
    <location>
        <begin position="44"/>
        <end position="64"/>
    </location>
</feature>
<dbReference type="Proteomes" id="UP000481861">
    <property type="component" value="Unassembled WGS sequence"/>
</dbReference>
<evidence type="ECO:0000256" key="4">
    <source>
        <dbReference type="ARBA" id="ARBA00023136"/>
    </source>
</evidence>
<proteinExistence type="predicted"/>
<evidence type="ECO:0000256" key="5">
    <source>
        <dbReference type="SAM" id="Phobius"/>
    </source>
</evidence>